<keyword evidence="1" id="KW-0732">Signal</keyword>
<accession>Q2SNZ9</accession>
<dbReference type="KEGG" id="hch:HCH_00727"/>
<reference evidence="2 3" key="1">
    <citation type="journal article" date="2005" name="Nucleic Acids Res.">
        <title>Genomic blueprint of Hahella chejuensis, a marine microbe producing an algicidal agent.</title>
        <authorList>
            <person name="Jeong H."/>
            <person name="Yim J.H."/>
            <person name="Lee C."/>
            <person name="Choi S.-H."/>
            <person name="Park Y.K."/>
            <person name="Yoon S.H."/>
            <person name="Hur C.-G."/>
            <person name="Kang H.-Y."/>
            <person name="Kim D."/>
            <person name="Lee H.H."/>
            <person name="Park K.H."/>
            <person name="Park S.-H."/>
            <person name="Park H.-S."/>
            <person name="Lee H.K."/>
            <person name="Oh T.K."/>
            <person name="Kim J.F."/>
        </authorList>
    </citation>
    <scope>NUCLEOTIDE SEQUENCE [LARGE SCALE GENOMIC DNA]</scope>
    <source>
        <strain evidence="2 3">KCTC 2396</strain>
    </source>
</reference>
<dbReference type="EMBL" id="CP000155">
    <property type="protein sequence ID" value="ABC27625.1"/>
    <property type="molecule type" value="Genomic_DNA"/>
</dbReference>
<sequence length="249" mass="28240">MSFRRNGYRDIKKILAVGMALALSACAQQSVKPPLQKNLDQAYANAVRDAEIVEPNEISKNLTAITTLNPALEWSGDRQKVLVTTWTSWDGYDNSVGQTQTLSREVWVTVVPEVKSFCRARYKFPEQTILRLEQLLGLPPGDNKTKFVEMWVSPSDLFRPSPDPEISDHEAELDFPVSDRFVTVSKDHKAWFKNLRKTSYGENGYPWTRLGYTYDWGNPESEVGLSEFVIRAGASVKVHSVTNTIKYCE</sequence>
<feature type="signal peptide" evidence="1">
    <location>
        <begin position="1"/>
        <end position="27"/>
    </location>
</feature>
<name>Q2SNZ9_HAHCH</name>
<dbReference type="RefSeq" id="WP_011394702.1">
    <property type="nucleotide sequence ID" value="NC_007645.1"/>
</dbReference>
<dbReference type="AlphaFoldDB" id="Q2SNZ9"/>
<dbReference type="STRING" id="349521.HCH_00727"/>
<evidence type="ECO:0000313" key="2">
    <source>
        <dbReference type="EMBL" id="ABC27625.1"/>
    </source>
</evidence>
<dbReference type="OrthoDB" id="747120at2"/>
<protein>
    <recommendedName>
        <fullName evidence="4">Lipoprotein</fullName>
    </recommendedName>
</protein>
<organism evidence="2 3">
    <name type="scientific">Hahella chejuensis (strain KCTC 2396)</name>
    <dbReference type="NCBI Taxonomy" id="349521"/>
    <lineage>
        <taxon>Bacteria</taxon>
        <taxon>Pseudomonadati</taxon>
        <taxon>Pseudomonadota</taxon>
        <taxon>Gammaproteobacteria</taxon>
        <taxon>Oceanospirillales</taxon>
        <taxon>Hahellaceae</taxon>
        <taxon>Hahella</taxon>
    </lineage>
</organism>
<dbReference type="PROSITE" id="PS51257">
    <property type="entry name" value="PROKAR_LIPOPROTEIN"/>
    <property type="match status" value="1"/>
</dbReference>
<dbReference type="HOGENOM" id="CLU_079027_0_0_6"/>
<evidence type="ECO:0000313" key="3">
    <source>
        <dbReference type="Proteomes" id="UP000000238"/>
    </source>
</evidence>
<keyword evidence="3" id="KW-1185">Reference proteome</keyword>
<dbReference type="eggNOG" id="ENOG502ZQ5N">
    <property type="taxonomic scope" value="Bacteria"/>
</dbReference>
<dbReference type="Proteomes" id="UP000000238">
    <property type="component" value="Chromosome"/>
</dbReference>
<evidence type="ECO:0000256" key="1">
    <source>
        <dbReference type="SAM" id="SignalP"/>
    </source>
</evidence>
<feature type="chain" id="PRO_5004215248" description="Lipoprotein" evidence="1">
    <location>
        <begin position="28"/>
        <end position="249"/>
    </location>
</feature>
<gene>
    <name evidence="2" type="ordered locus">HCH_00727</name>
</gene>
<evidence type="ECO:0008006" key="4">
    <source>
        <dbReference type="Google" id="ProtNLM"/>
    </source>
</evidence>
<proteinExistence type="predicted"/>